<evidence type="ECO:0000313" key="5">
    <source>
        <dbReference type="EMBL" id="MDT0618791.1"/>
    </source>
</evidence>
<organism evidence="5 6">
    <name type="scientific">Spectribacter acetivorans</name>
    <dbReference type="NCBI Taxonomy" id="3075603"/>
    <lineage>
        <taxon>Bacteria</taxon>
        <taxon>Pseudomonadati</taxon>
        <taxon>Pseudomonadota</taxon>
        <taxon>Gammaproteobacteria</taxon>
        <taxon>Salinisphaerales</taxon>
        <taxon>Salinisphaeraceae</taxon>
        <taxon>Spectribacter</taxon>
    </lineage>
</organism>
<dbReference type="PANTHER" id="PTHR35038">
    <property type="entry name" value="DISSIMILATORY SULFITE REDUCTASE SIRA"/>
    <property type="match status" value="1"/>
</dbReference>
<keyword evidence="3" id="KW-1133">Transmembrane helix</keyword>
<accession>A0ABU3B8J1</accession>
<reference evidence="5 6" key="1">
    <citation type="submission" date="2023-09" db="EMBL/GenBank/DDBJ databases">
        <authorList>
            <person name="Rey-Velasco X."/>
        </authorList>
    </citation>
    <scope>NUCLEOTIDE SEQUENCE [LARGE SCALE GENOMIC DNA]</scope>
    <source>
        <strain evidence="5 6">P385</strain>
    </source>
</reference>
<dbReference type="EMBL" id="JAVRHY010000008">
    <property type="protein sequence ID" value="MDT0618791.1"/>
    <property type="molecule type" value="Genomic_DNA"/>
</dbReference>
<dbReference type="SUPFAM" id="SSF48695">
    <property type="entry name" value="Multiheme cytochromes"/>
    <property type="match status" value="1"/>
</dbReference>
<keyword evidence="3" id="KW-0472">Membrane</keyword>
<dbReference type="CDD" id="cd08168">
    <property type="entry name" value="Cytochrom_C3"/>
    <property type="match status" value="1"/>
</dbReference>
<evidence type="ECO:0000313" key="6">
    <source>
        <dbReference type="Proteomes" id="UP001259982"/>
    </source>
</evidence>
<evidence type="ECO:0000256" key="2">
    <source>
        <dbReference type="SAM" id="MobiDB-lite"/>
    </source>
</evidence>
<feature type="domain" description="Doubled CXXCH motif" evidence="4">
    <location>
        <begin position="514"/>
        <end position="546"/>
    </location>
</feature>
<keyword evidence="3" id="KW-0812">Transmembrane</keyword>
<gene>
    <name evidence="5" type="ORF">RM531_09930</name>
</gene>
<evidence type="ECO:0000256" key="3">
    <source>
        <dbReference type="SAM" id="Phobius"/>
    </source>
</evidence>
<name>A0ABU3B8J1_9GAMM</name>
<dbReference type="Pfam" id="PF09699">
    <property type="entry name" value="Paired_CXXCH_1"/>
    <property type="match status" value="2"/>
</dbReference>
<sequence length="572" mass="63932">MLILVRKIRVRGEQVLDQRDVELTRRTLYTGRGKAQHLQLFGDGIGAEHAWLRPKRDGRLKIGCLGSNHIRLDEGEVRRATLTQDEWAWIGPHRVARIAAPPGFDAAIEVRIDADAVPPVQERLRDELRLRLPGTRRYSYLLAAVVAAVGIGLPLLAFYHEDVSEQMARYGAPTDQIWSSGKLANAHHLPSITEDCNVCHVEPFERVRNDACLDCHNETTAHFSPQHPVVEEFRGACRDCHAEHNEPTTLVMRENSLCTDCHAQEQERRLADAAQVGSTPVADAPATLPAATALTSEQHPRFLVSLLRRSEDGWRVHREPLDDGVTESASNLKFPHDLHRDHEKVSLADGPGHEDRALICADCHTLERDGEHFQAVSMEATCSGCHSLAFDDAMPDRQLPHGEPETLRTYLEEFYVRQAALQKRDPPPAPARRVPASQPENRRCEGDPLDCGLAWADQEMDKLFTKAGCVSCHTVEQRDEEWHVRPVRLVSDWFPSARFDHVPHLEPGNDEDDEVCLGCHKAEASDEAHDVLMPGLETCVECHGNTRSAGVALQCIDCHSFHRPGMTTMGAQ</sequence>
<dbReference type="InterPro" id="IPR051829">
    <property type="entry name" value="Multiheme_Cytochr_ET"/>
</dbReference>
<keyword evidence="6" id="KW-1185">Reference proteome</keyword>
<dbReference type="Gene3D" id="3.90.10.10">
    <property type="entry name" value="Cytochrome C3"/>
    <property type="match status" value="3"/>
</dbReference>
<comment type="caution">
    <text evidence="5">The sequence shown here is derived from an EMBL/GenBank/DDBJ whole genome shotgun (WGS) entry which is preliminary data.</text>
</comment>
<dbReference type="InterPro" id="IPR036280">
    <property type="entry name" value="Multihaem_cyt_sf"/>
</dbReference>
<dbReference type="Proteomes" id="UP001259982">
    <property type="component" value="Unassembled WGS sequence"/>
</dbReference>
<proteinExistence type="predicted"/>
<evidence type="ECO:0000256" key="1">
    <source>
        <dbReference type="ARBA" id="ARBA00022729"/>
    </source>
</evidence>
<dbReference type="InterPro" id="IPR010177">
    <property type="entry name" value="Paired_CXXCH_1"/>
</dbReference>
<feature type="transmembrane region" description="Helical" evidence="3">
    <location>
        <begin position="138"/>
        <end position="159"/>
    </location>
</feature>
<protein>
    <submittedName>
        <fullName evidence="5">Cytochrome c3 family protein</fullName>
    </submittedName>
</protein>
<keyword evidence="1" id="KW-0732">Signal</keyword>
<dbReference type="RefSeq" id="WP_311651205.1">
    <property type="nucleotide sequence ID" value="NZ_JAVRHY010000008.1"/>
</dbReference>
<evidence type="ECO:0000259" key="4">
    <source>
        <dbReference type="Pfam" id="PF09699"/>
    </source>
</evidence>
<feature type="domain" description="Doubled CXXCH motif" evidence="4">
    <location>
        <begin position="235"/>
        <end position="265"/>
    </location>
</feature>
<feature type="region of interest" description="Disordered" evidence="2">
    <location>
        <begin position="422"/>
        <end position="442"/>
    </location>
</feature>
<dbReference type="PANTHER" id="PTHR35038:SF10">
    <property type="entry name" value="HIGH-MOLECULAR-WEIGHT CYTOCHROME C"/>
    <property type="match status" value="1"/>
</dbReference>